<evidence type="ECO:0000313" key="2">
    <source>
        <dbReference type="Proteomes" id="UP000276133"/>
    </source>
</evidence>
<dbReference type="Proteomes" id="UP000276133">
    <property type="component" value="Unassembled WGS sequence"/>
</dbReference>
<organism evidence="1 2">
    <name type="scientific">Brachionus plicatilis</name>
    <name type="common">Marine rotifer</name>
    <name type="synonym">Brachionus muelleri</name>
    <dbReference type="NCBI Taxonomy" id="10195"/>
    <lineage>
        <taxon>Eukaryota</taxon>
        <taxon>Metazoa</taxon>
        <taxon>Spiralia</taxon>
        <taxon>Gnathifera</taxon>
        <taxon>Rotifera</taxon>
        <taxon>Eurotatoria</taxon>
        <taxon>Monogononta</taxon>
        <taxon>Pseudotrocha</taxon>
        <taxon>Ploima</taxon>
        <taxon>Brachionidae</taxon>
        <taxon>Brachionus</taxon>
    </lineage>
</organism>
<dbReference type="AlphaFoldDB" id="A0A3M7QEK0"/>
<dbReference type="EMBL" id="REGN01006392">
    <property type="protein sequence ID" value="RNA09693.1"/>
    <property type="molecule type" value="Genomic_DNA"/>
</dbReference>
<reference evidence="1 2" key="1">
    <citation type="journal article" date="2018" name="Sci. Rep.">
        <title>Genomic signatures of local adaptation to the degree of environmental predictability in rotifers.</title>
        <authorList>
            <person name="Franch-Gras L."/>
            <person name="Hahn C."/>
            <person name="Garcia-Roger E.M."/>
            <person name="Carmona M.J."/>
            <person name="Serra M."/>
            <person name="Gomez A."/>
        </authorList>
    </citation>
    <scope>NUCLEOTIDE SEQUENCE [LARGE SCALE GENOMIC DNA]</scope>
    <source>
        <strain evidence="1">HYR1</strain>
    </source>
</reference>
<sequence>MLSAENITGLSQNNEILNFVSFNFRGVLSEKIRVFKFILIGFDLVTHFSVTSKSFEKEPLPSARASKAAESMTSWNNFKKLENKCIFLIIIELIVKRKHSYLALENMWENDDFAQKNCVYVKNSDLC</sequence>
<evidence type="ECO:0000313" key="1">
    <source>
        <dbReference type="EMBL" id="RNA09693.1"/>
    </source>
</evidence>
<proteinExistence type="predicted"/>
<name>A0A3M7QEK0_BRAPC</name>
<comment type="caution">
    <text evidence="1">The sequence shown here is derived from an EMBL/GenBank/DDBJ whole genome shotgun (WGS) entry which is preliminary data.</text>
</comment>
<keyword evidence="2" id="KW-1185">Reference proteome</keyword>
<protein>
    <submittedName>
        <fullName evidence="1">Uncharacterized protein</fullName>
    </submittedName>
</protein>
<gene>
    <name evidence="1" type="ORF">BpHYR1_050210</name>
</gene>
<accession>A0A3M7QEK0</accession>